<keyword evidence="10" id="KW-1185">Reference proteome</keyword>
<evidence type="ECO:0000259" key="8">
    <source>
        <dbReference type="Pfam" id="PF20684"/>
    </source>
</evidence>
<dbReference type="STRING" id="1287681.M7T2A6"/>
<feature type="domain" description="Rhodopsin" evidence="8">
    <location>
        <begin position="2"/>
        <end position="165"/>
    </location>
</feature>
<evidence type="ECO:0000256" key="6">
    <source>
        <dbReference type="SAM" id="Phobius"/>
    </source>
</evidence>
<evidence type="ECO:0000256" key="7">
    <source>
        <dbReference type="SAM" id="SignalP"/>
    </source>
</evidence>
<feature type="signal peptide" evidence="7">
    <location>
        <begin position="1"/>
        <end position="17"/>
    </location>
</feature>
<accession>M7T2A6</accession>
<dbReference type="OrthoDB" id="3648173at2759"/>
<dbReference type="PANTHER" id="PTHR33048:SF47">
    <property type="entry name" value="INTEGRAL MEMBRANE PROTEIN-RELATED"/>
    <property type="match status" value="1"/>
</dbReference>
<proteinExistence type="inferred from homology"/>
<evidence type="ECO:0000256" key="5">
    <source>
        <dbReference type="ARBA" id="ARBA00038359"/>
    </source>
</evidence>
<feature type="transmembrane region" description="Helical" evidence="6">
    <location>
        <begin position="76"/>
        <end position="103"/>
    </location>
</feature>
<keyword evidence="7" id="KW-0732">Signal</keyword>
<feature type="transmembrane region" description="Helical" evidence="6">
    <location>
        <begin position="37"/>
        <end position="64"/>
    </location>
</feature>
<evidence type="ECO:0000256" key="3">
    <source>
        <dbReference type="ARBA" id="ARBA00022989"/>
    </source>
</evidence>
<keyword evidence="4 6" id="KW-0472">Membrane</keyword>
<comment type="subcellular location">
    <subcellularLocation>
        <location evidence="1">Membrane</location>
        <topology evidence="1">Multi-pass membrane protein</topology>
    </subcellularLocation>
</comment>
<name>M7T2A6_EUTLA</name>
<dbReference type="Pfam" id="PF20684">
    <property type="entry name" value="Fung_rhodopsin"/>
    <property type="match status" value="1"/>
</dbReference>
<evidence type="ECO:0000256" key="1">
    <source>
        <dbReference type="ARBA" id="ARBA00004141"/>
    </source>
</evidence>
<feature type="transmembrane region" description="Helical" evidence="6">
    <location>
        <begin position="123"/>
        <end position="144"/>
    </location>
</feature>
<evidence type="ECO:0000256" key="2">
    <source>
        <dbReference type="ARBA" id="ARBA00022692"/>
    </source>
</evidence>
<dbReference type="PANTHER" id="PTHR33048">
    <property type="entry name" value="PTH11-LIKE INTEGRAL MEMBRANE PROTEIN (AFU_ORTHOLOGUE AFUA_5G11245)"/>
    <property type="match status" value="1"/>
</dbReference>
<reference evidence="10" key="1">
    <citation type="journal article" date="2013" name="Genome Announc.">
        <title>Draft genome sequence of the grapevine dieback fungus Eutypa lata UCR-EL1.</title>
        <authorList>
            <person name="Blanco-Ulate B."/>
            <person name="Rolshausen P.E."/>
            <person name="Cantu D."/>
        </authorList>
    </citation>
    <scope>NUCLEOTIDE SEQUENCE [LARGE SCALE GENOMIC DNA]</scope>
    <source>
        <strain evidence="10">UCR-EL1</strain>
    </source>
</reference>
<sequence length="166" mass="18687">MVSMLVCIAHAVLMAQATHNGMGLHIWQFNAELNARYYLWIGISSEFYVLGLCGFKCALILQYLELFGVNTKFRWACYSLLFFCVGYLLCNMLTEFFGCTPIAKKWEPSLPGHCINGIATNIFYGACSMISDLAIAILPLVMIWRLQFPSRRQKAGLSLVLSCGFM</sequence>
<comment type="similarity">
    <text evidence="5">Belongs to the SAT4 family.</text>
</comment>
<protein>
    <submittedName>
        <fullName evidence="9">Putative integral membrane protein</fullName>
    </submittedName>
</protein>
<evidence type="ECO:0000313" key="9">
    <source>
        <dbReference type="EMBL" id="EMR70662.1"/>
    </source>
</evidence>
<keyword evidence="3 6" id="KW-1133">Transmembrane helix</keyword>
<dbReference type="KEGG" id="ela:UCREL1_2296"/>
<dbReference type="AlphaFoldDB" id="M7T2A6"/>
<dbReference type="InterPro" id="IPR049326">
    <property type="entry name" value="Rhodopsin_dom_fungi"/>
</dbReference>
<gene>
    <name evidence="9" type="ORF">UCREL1_2296</name>
</gene>
<evidence type="ECO:0000313" key="10">
    <source>
        <dbReference type="Proteomes" id="UP000012174"/>
    </source>
</evidence>
<dbReference type="HOGENOM" id="CLU_028200_25_2_1"/>
<keyword evidence="2 6" id="KW-0812">Transmembrane</keyword>
<dbReference type="InterPro" id="IPR052337">
    <property type="entry name" value="SAT4-like"/>
</dbReference>
<dbReference type="GO" id="GO:0016020">
    <property type="term" value="C:membrane"/>
    <property type="evidence" value="ECO:0007669"/>
    <property type="project" value="UniProtKB-SubCell"/>
</dbReference>
<feature type="chain" id="PRO_5004085374" evidence="7">
    <location>
        <begin position="18"/>
        <end position="166"/>
    </location>
</feature>
<organism evidence="9 10">
    <name type="scientific">Eutypa lata (strain UCR-EL1)</name>
    <name type="common">Grapevine dieback disease fungus</name>
    <name type="synonym">Eutypa armeniacae</name>
    <dbReference type="NCBI Taxonomy" id="1287681"/>
    <lineage>
        <taxon>Eukaryota</taxon>
        <taxon>Fungi</taxon>
        <taxon>Dikarya</taxon>
        <taxon>Ascomycota</taxon>
        <taxon>Pezizomycotina</taxon>
        <taxon>Sordariomycetes</taxon>
        <taxon>Xylariomycetidae</taxon>
        <taxon>Xylariales</taxon>
        <taxon>Diatrypaceae</taxon>
        <taxon>Eutypa</taxon>
    </lineage>
</organism>
<dbReference type="Proteomes" id="UP000012174">
    <property type="component" value="Unassembled WGS sequence"/>
</dbReference>
<dbReference type="EMBL" id="KB705799">
    <property type="protein sequence ID" value="EMR70662.1"/>
    <property type="molecule type" value="Genomic_DNA"/>
</dbReference>
<evidence type="ECO:0000256" key="4">
    <source>
        <dbReference type="ARBA" id="ARBA00023136"/>
    </source>
</evidence>